<dbReference type="KEGG" id="soa:G3M56_013070"/>
<feature type="active site" evidence="9">
    <location>
        <position position="147"/>
    </location>
</feature>
<dbReference type="AlphaFoldDB" id="A0A6B3L841"/>
<name>A0A6B3L841_9BACT</name>
<dbReference type="Pfam" id="PF00288">
    <property type="entry name" value="GHMP_kinases_N"/>
    <property type="match status" value="1"/>
</dbReference>
<protein>
    <recommendedName>
        <fullName evidence="3 9">4-diphosphocytidyl-2-C-methyl-D-erythritol kinase</fullName>
        <shortName evidence="9">CMK</shortName>
        <ecNumber evidence="2 9">2.7.1.148</ecNumber>
    </recommendedName>
    <alternativeName>
        <fullName evidence="8 9">4-(cytidine-5'-diphospho)-2-C-methyl-D-erythritol kinase</fullName>
    </alternativeName>
</protein>
<dbReference type="PANTHER" id="PTHR43527">
    <property type="entry name" value="4-DIPHOSPHOCYTIDYL-2-C-METHYL-D-ERYTHRITOL KINASE, CHLOROPLASTIC"/>
    <property type="match status" value="1"/>
</dbReference>
<keyword evidence="7 9" id="KW-0067">ATP-binding</keyword>
<feature type="active site" evidence="9">
    <location>
        <position position="19"/>
    </location>
</feature>
<gene>
    <name evidence="9 12" type="primary">ispE</name>
    <name evidence="12" type="ORF">G3M56_013070</name>
</gene>
<feature type="domain" description="GHMP kinase C-terminal" evidence="11">
    <location>
        <begin position="220"/>
        <end position="277"/>
    </location>
</feature>
<evidence type="ECO:0000256" key="4">
    <source>
        <dbReference type="ARBA" id="ARBA00022679"/>
    </source>
</evidence>
<feature type="domain" description="GHMP kinase N-terminal" evidence="10">
    <location>
        <begin position="77"/>
        <end position="155"/>
    </location>
</feature>
<evidence type="ECO:0000313" key="13">
    <source>
        <dbReference type="Proteomes" id="UP000475117"/>
    </source>
</evidence>
<dbReference type="GO" id="GO:0005524">
    <property type="term" value="F:ATP binding"/>
    <property type="evidence" value="ECO:0007669"/>
    <property type="project" value="UniProtKB-UniRule"/>
</dbReference>
<evidence type="ECO:0000259" key="11">
    <source>
        <dbReference type="Pfam" id="PF08544"/>
    </source>
</evidence>
<evidence type="ECO:0000256" key="5">
    <source>
        <dbReference type="ARBA" id="ARBA00022741"/>
    </source>
</evidence>
<dbReference type="EC" id="2.7.1.148" evidence="2 9"/>
<proteinExistence type="inferred from homology"/>
<evidence type="ECO:0000256" key="7">
    <source>
        <dbReference type="ARBA" id="ARBA00022840"/>
    </source>
</evidence>
<feature type="binding site" evidence="9">
    <location>
        <begin position="105"/>
        <end position="115"/>
    </location>
    <ligand>
        <name>ATP</name>
        <dbReference type="ChEBI" id="CHEBI:30616"/>
    </ligand>
</feature>
<dbReference type="Pfam" id="PF08544">
    <property type="entry name" value="GHMP_kinases_C"/>
    <property type="match status" value="1"/>
</dbReference>
<organism evidence="12 13">
    <name type="scientific">Sulfuriroseicoccus oceanibius</name>
    <dbReference type="NCBI Taxonomy" id="2707525"/>
    <lineage>
        <taxon>Bacteria</taxon>
        <taxon>Pseudomonadati</taxon>
        <taxon>Verrucomicrobiota</taxon>
        <taxon>Verrucomicrobiia</taxon>
        <taxon>Verrucomicrobiales</taxon>
        <taxon>Verrucomicrobiaceae</taxon>
        <taxon>Sulfuriroseicoccus</taxon>
    </lineage>
</organism>
<dbReference type="Gene3D" id="3.30.70.890">
    <property type="entry name" value="GHMP kinase, C-terminal domain"/>
    <property type="match status" value="1"/>
</dbReference>
<comment type="similarity">
    <text evidence="1 9">Belongs to the GHMP kinase family. IspE subfamily.</text>
</comment>
<dbReference type="EMBL" id="CP066776">
    <property type="protein sequence ID" value="QQL44793.1"/>
    <property type="molecule type" value="Genomic_DNA"/>
</dbReference>
<dbReference type="SUPFAM" id="SSF55060">
    <property type="entry name" value="GHMP Kinase, C-terminal domain"/>
    <property type="match status" value="1"/>
</dbReference>
<dbReference type="PANTHER" id="PTHR43527:SF2">
    <property type="entry name" value="4-DIPHOSPHOCYTIDYL-2-C-METHYL-D-ERYTHRITOL KINASE, CHLOROPLASTIC"/>
    <property type="match status" value="1"/>
</dbReference>
<dbReference type="GO" id="GO:0016114">
    <property type="term" value="P:terpenoid biosynthetic process"/>
    <property type="evidence" value="ECO:0007669"/>
    <property type="project" value="UniProtKB-UniRule"/>
</dbReference>
<keyword evidence="13" id="KW-1185">Reference proteome</keyword>
<dbReference type="InterPro" id="IPR006204">
    <property type="entry name" value="GHMP_kinase_N_dom"/>
</dbReference>
<keyword evidence="6 9" id="KW-0418">Kinase</keyword>
<keyword evidence="4 9" id="KW-0808">Transferase</keyword>
<comment type="pathway">
    <text evidence="9">Isoprenoid biosynthesis; isopentenyl diphosphate biosynthesis via DXP pathway; isopentenyl diphosphate from 1-deoxy-D-xylulose 5-phosphate: step 3/6.</text>
</comment>
<evidence type="ECO:0000256" key="6">
    <source>
        <dbReference type="ARBA" id="ARBA00022777"/>
    </source>
</evidence>
<dbReference type="InterPro" id="IPR013750">
    <property type="entry name" value="GHMP_kinase_C_dom"/>
</dbReference>
<sequence length="291" mass="31050">MSDSSSSPVFPYEVAAHAKINLDLSVLGKREDGFHEISSTMTGVSLFDTLVFEPGDEGEGPGLVIDGADDLPVNDDNLVIRAAKLFAERTGKAADFNIRLIKRVPSGAGLGGGSSDAAATLRALNDLTGAGLGEAELAGIAGEIGSDIPFFIYGGVCRVGGRGEVVEPINFDWELPVLLIKPGFGVETPDAYKRWITSQELESVLYAPQICPWGPMVNSLERPVFEKYPVLADMKMWLLDQGETHAALMSGSGSTMIAVLAQQHVGGELLRRAKERYGDTLWGFVGHTLSV</sequence>
<evidence type="ECO:0000313" key="12">
    <source>
        <dbReference type="EMBL" id="QQL44793.1"/>
    </source>
</evidence>
<accession>A0A6B3L841</accession>
<reference evidence="12 13" key="1">
    <citation type="submission" date="2020-12" db="EMBL/GenBank/DDBJ databases">
        <title>Sulforoseuscoccus oceanibium gen. nov., sp. nov., a representative of the phylum Verrucomicrobia with special cytoplasmic membrane, and proposal of Sulforoseuscoccusaceae fam. nov.</title>
        <authorList>
            <person name="Xi F."/>
        </authorList>
    </citation>
    <scope>NUCLEOTIDE SEQUENCE [LARGE SCALE GENOMIC DNA]</scope>
    <source>
        <strain evidence="12 13">T37</strain>
    </source>
</reference>
<dbReference type="InterPro" id="IPR020568">
    <property type="entry name" value="Ribosomal_Su5_D2-typ_SF"/>
</dbReference>
<dbReference type="InterPro" id="IPR004424">
    <property type="entry name" value="IspE"/>
</dbReference>
<dbReference type="UniPathway" id="UPA00056">
    <property type="reaction ID" value="UER00094"/>
</dbReference>
<dbReference type="InterPro" id="IPR014721">
    <property type="entry name" value="Ribsml_uS5_D2-typ_fold_subgr"/>
</dbReference>
<dbReference type="Gene3D" id="3.30.230.10">
    <property type="match status" value="1"/>
</dbReference>
<comment type="function">
    <text evidence="9">Catalyzes the phosphorylation of the position 2 hydroxy group of 4-diphosphocytidyl-2C-methyl-D-erythritol.</text>
</comment>
<dbReference type="HAMAP" id="MF_00061">
    <property type="entry name" value="IspE"/>
    <property type="match status" value="1"/>
</dbReference>
<dbReference type="PIRSF" id="PIRSF010376">
    <property type="entry name" value="IspE"/>
    <property type="match status" value="1"/>
</dbReference>
<dbReference type="NCBIfam" id="TIGR00154">
    <property type="entry name" value="ispE"/>
    <property type="match status" value="1"/>
</dbReference>
<dbReference type="SUPFAM" id="SSF54211">
    <property type="entry name" value="Ribosomal protein S5 domain 2-like"/>
    <property type="match status" value="1"/>
</dbReference>
<evidence type="ECO:0000256" key="2">
    <source>
        <dbReference type="ARBA" id="ARBA00012052"/>
    </source>
</evidence>
<evidence type="ECO:0000256" key="9">
    <source>
        <dbReference type="HAMAP-Rule" id="MF_00061"/>
    </source>
</evidence>
<keyword evidence="5 9" id="KW-0547">Nucleotide-binding</keyword>
<evidence type="ECO:0000256" key="8">
    <source>
        <dbReference type="ARBA" id="ARBA00032554"/>
    </source>
</evidence>
<dbReference type="GO" id="GO:0019288">
    <property type="term" value="P:isopentenyl diphosphate biosynthetic process, methylerythritol 4-phosphate pathway"/>
    <property type="evidence" value="ECO:0007669"/>
    <property type="project" value="UniProtKB-UniRule"/>
</dbReference>
<evidence type="ECO:0000259" key="10">
    <source>
        <dbReference type="Pfam" id="PF00288"/>
    </source>
</evidence>
<evidence type="ECO:0000256" key="1">
    <source>
        <dbReference type="ARBA" id="ARBA00009684"/>
    </source>
</evidence>
<dbReference type="RefSeq" id="WP_164365267.1">
    <property type="nucleotide sequence ID" value="NZ_CP066776.1"/>
</dbReference>
<keyword evidence="9" id="KW-0414">Isoprene biosynthesis</keyword>
<comment type="catalytic activity">
    <reaction evidence="9">
        <text>4-CDP-2-C-methyl-D-erythritol + ATP = 4-CDP-2-C-methyl-D-erythritol 2-phosphate + ADP + H(+)</text>
        <dbReference type="Rhea" id="RHEA:18437"/>
        <dbReference type="ChEBI" id="CHEBI:15378"/>
        <dbReference type="ChEBI" id="CHEBI:30616"/>
        <dbReference type="ChEBI" id="CHEBI:57823"/>
        <dbReference type="ChEBI" id="CHEBI:57919"/>
        <dbReference type="ChEBI" id="CHEBI:456216"/>
        <dbReference type="EC" id="2.7.1.148"/>
    </reaction>
</comment>
<dbReference type="Proteomes" id="UP000475117">
    <property type="component" value="Chromosome"/>
</dbReference>
<dbReference type="InterPro" id="IPR036554">
    <property type="entry name" value="GHMP_kinase_C_sf"/>
</dbReference>
<evidence type="ECO:0000256" key="3">
    <source>
        <dbReference type="ARBA" id="ARBA00017473"/>
    </source>
</evidence>
<dbReference type="GO" id="GO:0050515">
    <property type="term" value="F:4-(cytidine 5'-diphospho)-2-C-methyl-D-erythritol kinase activity"/>
    <property type="evidence" value="ECO:0007669"/>
    <property type="project" value="UniProtKB-UniRule"/>
</dbReference>